<evidence type="ECO:0000256" key="1">
    <source>
        <dbReference type="SAM" id="SignalP"/>
    </source>
</evidence>
<evidence type="ECO:0000313" key="3">
    <source>
        <dbReference type="Proteomes" id="UP001595692"/>
    </source>
</evidence>
<keyword evidence="3" id="KW-1185">Reference proteome</keyword>
<name>A0ABV8CJ85_9GAMM</name>
<comment type="caution">
    <text evidence="2">The sequence shown here is derived from an EMBL/GenBank/DDBJ whole genome shotgun (WGS) entry which is preliminary data.</text>
</comment>
<dbReference type="EMBL" id="JBHSAF010000001">
    <property type="protein sequence ID" value="MFC3912235.1"/>
    <property type="molecule type" value="Genomic_DNA"/>
</dbReference>
<organism evidence="2 3">
    <name type="scientific">Pseudaeromonas sharmana</name>
    <dbReference type="NCBI Taxonomy" id="328412"/>
    <lineage>
        <taxon>Bacteria</taxon>
        <taxon>Pseudomonadati</taxon>
        <taxon>Pseudomonadota</taxon>
        <taxon>Gammaproteobacteria</taxon>
        <taxon>Aeromonadales</taxon>
        <taxon>Aeromonadaceae</taxon>
        <taxon>Pseudaeromonas</taxon>
    </lineage>
</organism>
<sequence length="204" mass="22265">MRFLSAASLLGCVIMLQGCSDAMDLDCNDDDNKQTVLDILDQHLSASQWYREMKPGLDALTVENIKTRSADDSLGQKSCAADLSFTYYGRPFQHEIEYDLDWLQDKEMAEVSLALDDIRVFMMSVGVTVPRPAAPAPDVAPAPAPEAESQPDAAAAEAAEAEVPLSAAQQACVDAKVAAYHQEMGDDALVRYDMLGEWEGECRQ</sequence>
<feature type="signal peptide" evidence="1">
    <location>
        <begin position="1"/>
        <end position="22"/>
    </location>
</feature>
<proteinExistence type="predicted"/>
<dbReference type="Proteomes" id="UP001595692">
    <property type="component" value="Unassembled WGS sequence"/>
</dbReference>
<evidence type="ECO:0008006" key="4">
    <source>
        <dbReference type="Google" id="ProtNLM"/>
    </source>
</evidence>
<accession>A0ABV8CJ85</accession>
<protein>
    <recommendedName>
        <fullName evidence="4">Lipoprotein</fullName>
    </recommendedName>
</protein>
<dbReference type="RefSeq" id="WP_377150336.1">
    <property type="nucleotide sequence ID" value="NZ_JBHSAF010000001.1"/>
</dbReference>
<dbReference type="PROSITE" id="PS51257">
    <property type="entry name" value="PROKAR_LIPOPROTEIN"/>
    <property type="match status" value="1"/>
</dbReference>
<keyword evidence="1" id="KW-0732">Signal</keyword>
<feature type="chain" id="PRO_5045575012" description="Lipoprotein" evidence="1">
    <location>
        <begin position="23"/>
        <end position="204"/>
    </location>
</feature>
<reference evidence="3" key="1">
    <citation type="journal article" date="2019" name="Int. J. Syst. Evol. Microbiol.">
        <title>The Global Catalogue of Microorganisms (GCM) 10K type strain sequencing project: providing services to taxonomists for standard genome sequencing and annotation.</title>
        <authorList>
            <consortium name="The Broad Institute Genomics Platform"/>
            <consortium name="The Broad Institute Genome Sequencing Center for Infectious Disease"/>
            <person name="Wu L."/>
            <person name="Ma J."/>
        </authorList>
    </citation>
    <scope>NUCLEOTIDE SEQUENCE [LARGE SCALE GENOMIC DNA]</scope>
    <source>
        <strain evidence="3">CCUG 54939</strain>
    </source>
</reference>
<evidence type="ECO:0000313" key="2">
    <source>
        <dbReference type="EMBL" id="MFC3912235.1"/>
    </source>
</evidence>
<gene>
    <name evidence="2" type="ORF">ACFOSS_01995</name>
</gene>